<dbReference type="AlphaFoldDB" id="A0A381YDW9"/>
<protein>
    <submittedName>
        <fullName evidence="1">Uncharacterized protein</fullName>
    </submittedName>
</protein>
<dbReference type="EMBL" id="UINC01018003">
    <property type="protein sequence ID" value="SVA75205.1"/>
    <property type="molecule type" value="Genomic_DNA"/>
</dbReference>
<proteinExistence type="predicted"/>
<gene>
    <name evidence="1" type="ORF">METZ01_LOCUS128059</name>
</gene>
<organism evidence="1">
    <name type="scientific">marine metagenome</name>
    <dbReference type="NCBI Taxonomy" id="408172"/>
    <lineage>
        <taxon>unclassified sequences</taxon>
        <taxon>metagenomes</taxon>
        <taxon>ecological metagenomes</taxon>
    </lineage>
</organism>
<evidence type="ECO:0000313" key="1">
    <source>
        <dbReference type="EMBL" id="SVA75205.1"/>
    </source>
</evidence>
<name>A0A381YDW9_9ZZZZ</name>
<sequence>MRKKLVLIISALLAHYAISGEPNVAHSSSEWQIWAYSTAAPSFIGTRATIVSPSNAVLREGDNGWTCMAGNSRPMPSSGWEDAHGGMPVCADVQSLKWMQAYMSGSTPELEHDGFMWMLHGDVGEDNTTPMVMNKKDAKDPSQWIESGPHLMLMPKDPGAIANHTTDFTSGAPYVMFPGSKYAHLMIPLRDYYKYHE</sequence>
<accession>A0A381YDW9</accession>
<reference evidence="1" key="1">
    <citation type="submission" date="2018-05" db="EMBL/GenBank/DDBJ databases">
        <authorList>
            <person name="Lanie J.A."/>
            <person name="Ng W.-L."/>
            <person name="Kazmierczak K.M."/>
            <person name="Andrzejewski T.M."/>
            <person name="Davidsen T.M."/>
            <person name="Wayne K.J."/>
            <person name="Tettelin H."/>
            <person name="Glass J.I."/>
            <person name="Rusch D."/>
            <person name="Podicherti R."/>
            <person name="Tsui H.-C.T."/>
            <person name="Winkler M.E."/>
        </authorList>
    </citation>
    <scope>NUCLEOTIDE SEQUENCE</scope>
</reference>